<evidence type="ECO:0000313" key="3">
    <source>
        <dbReference type="EMBL" id="KAF6034241.1"/>
    </source>
</evidence>
<dbReference type="GO" id="GO:0032281">
    <property type="term" value="C:AMPA glutamate receptor complex"/>
    <property type="evidence" value="ECO:0007669"/>
    <property type="project" value="TreeGrafter"/>
</dbReference>
<keyword evidence="2" id="KW-0732">Signal</keyword>
<dbReference type="GO" id="GO:0016247">
    <property type="term" value="F:channel regulator activity"/>
    <property type="evidence" value="ECO:0007669"/>
    <property type="project" value="TreeGrafter"/>
</dbReference>
<name>A0A7J7K8T2_BUGNE</name>
<dbReference type="GO" id="GO:0099590">
    <property type="term" value="P:neurotransmitter receptor internalization"/>
    <property type="evidence" value="ECO:0007669"/>
    <property type="project" value="TreeGrafter"/>
</dbReference>
<dbReference type="Proteomes" id="UP000593567">
    <property type="component" value="Unassembled WGS sequence"/>
</dbReference>
<keyword evidence="1" id="KW-1133">Transmembrane helix</keyword>
<proteinExistence type="predicted"/>
<evidence type="ECO:0000313" key="4">
    <source>
        <dbReference type="Proteomes" id="UP000593567"/>
    </source>
</evidence>
<dbReference type="PANTHER" id="PTHR12107">
    <property type="entry name" value="VOLTAGE-DEPENDENT CALCIUM CHANNEL GAMMA SUBUNIT"/>
    <property type="match status" value="1"/>
</dbReference>
<reference evidence="3" key="1">
    <citation type="submission" date="2020-06" db="EMBL/GenBank/DDBJ databases">
        <title>Draft genome of Bugula neritina, a colonial animal packing powerful symbionts and potential medicines.</title>
        <authorList>
            <person name="Rayko M."/>
        </authorList>
    </citation>
    <scope>NUCLEOTIDE SEQUENCE [LARGE SCALE GENOMIC DNA]</scope>
    <source>
        <strain evidence="3">Kwan_BN1</strain>
    </source>
</reference>
<feature type="transmembrane region" description="Helical" evidence="1">
    <location>
        <begin position="43"/>
        <end position="62"/>
    </location>
</feature>
<gene>
    <name evidence="3" type="ORF">EB796_007456</name>
</gene>
<dbReference type="AlphaFoldDB" id="A0A7J7K8T2"/>
<sequence length="234" mass="26217">MIKVVFALTLMGLLVQVAGHVTCLIHHRRQRPNSCMFITGVWYVTSGLGLLAAIIVLTGLLTEESMRQKELPDHEVKLFRYHYASSFVVLTLSFCLVEIAAILAVYLFIVRYKVAYKANHSQLHELKSRTQLVGELLNRRRMNSTSTTEGSRRPSYLPCPTNSALRAETNHSYTPAELEEEYIRAGNDLHPSIDGRCNGVRCSEGSCELVSIPPPPMFSNTPVITVHRQCTTTV</sequence>
<organism evidence="3 4">
    <name type="scientific">Bugula neritina</name>
    <name type="common">Brown bryozoan</name>
    <name type="synonym">Sertularia neritina</name>
    <dbReference type="NCBI Taxonomy" id="10212"/>
    <lineage>
        <taxon>Eukaryota</taxon>
        <taxon>Metazoa</taxon>
        <taxon>Spiralia</taxon>
        <taxon>Lophotrochozoa</taxon>
        <taxon>Bryozoa</taxon>
        <taxon>Gymnolaemata</taxon>
        <taxon>Cheilostomatida</taxon>
        <taxon>Flustrina</taxon>
        <taxon>Buguloidea</taxon>
        <taxon>Bugulidae</taxon>
        <taxon>Bugula</taxon>
    </lineage>
</organism>
<keyword evidence="1" id="KW-0472">Membrane</keyword>
<dbReference type="GO" id="GO:0098970">
    <property type="term" value="P:postsynaptic neurotransmitter receptor diffusion trapping"/>
    <property type="evidence" value="ECO:0007669"/>
    <property type="project" value="TreeGrafter"/>
</dbReference>
<comment type="caution">
    <text evidence="3">The sequence shown here is derived from an EMBL/GenBank/DDBJ whole genome shotgun (WGS) entry which is preliminary data.</text>
</comment>
<evidence type="ECO:0000256" key="2">
    <source>
        <dbReference type="SAM" id="SignalP"/>
    </source>
</evidence>
<keyword evidence="1" id="KW-0812">Transmembrane</keyword>
<dbReference type="GO" id="GO:0098839">
    <property type="term" value="C:postsynaptic density membrane"/>
    <property type="evidence" value="ECO:0007669"/>
    <property type="project" value="TreeGrafter"/>
</dbReference>
<dbReference type="PANTHER" id="PTHR12107:SF0">
    <property type="entry name" value="STARGAZIN (MAMMALIAN CALCIUM CHANNEL) HOMOLOG"/>
    <property type="match status" value="1"/>
</dbReference>
<keyword evidence="4" id="KW-1185">Reference proteome</keyword>
<accession>A0A7J7K8T2</accession>
<dbReference type="Gene3D" id="1.20.140.150">
    <property type="match status" value="1"/>
</dbReference>
<dbReference type="OrthoDB" id="9990458at2759"/>
<protein>
    <submittedName>
        <fullName evidence="3">Uncharacterized protein</fullName>
    </submittedName>
</protein>
<feature type="signal peptide" evidence="2">
    <location>
        <begin position="1"/>
        <end position="19"/>
    </location>
</feature>
<dbReference type="GO" id="GO:0005245">
    <property type="term" value="F:voltage-gated calcium channel activity"/>
    <property type="evidence" value="ECO:0007669"/>
    <property type="project" value="TreeGrafter"/>
</dbReference>
<feature type="chain" id="PRO_5029598535" evidence="2">
    <location>
        <begin position="20"/>
        <end position="234"/>
    </location>
</feature>
<dbReference type="GO" id="GO:0051968">
    <property type="term" value="P:positive regulation of synaptic transmission, glutamatergic"/>
    <property type="evidence" value="ECO:0007669"/>
    <property type="project" value="TreeGrafter"/>
</dbReference>
<dbReference type="GO" id="GO:0098943">
    <property type="term" value="P:neurotransmitter receptor transport, postsynaptic endosome to lysosome"/>
    <property type="evidence" value="ECO:0007669"/>
    <property type="project" value="TreeGrafter"/>
</dbReference>
<dbReference type="InterPro" id="IPR051072">
    <property type="entry name" value="CACNG_subunit"/>
</dbReference>
<dbReference type="EMBL" id="VXIV02001122">
    <property type="protein sequence ID" value="KAF6034241.1"/>
    <property type="molecule type" value="Genomic_DNA"/>
</dbReference>
<evidence type="ECO:0000256" key="1">
    <source>
        <dbReference type="SAM" id="Phobius"/>
    </source>
</evidence>
<feature type="transmembrane region" description="Helical" evidence="1">
    <location>
        <begin position="83"/>
        <end position="109"/>
    </location>
</feature>
<dbReference type="GO" id="GO:0019226">
    <property type="term" value="P:transmission of nerve impulse"/>
    <property type="evidence" value="ECO:0007669"/>
    <property type="project" value="TreeGrafter"/>
</dbReference>